<gene>
    <name evidence="2" type="ORF">K040078D81_10450</name>
</gene>
<sequence length="46" mass="5470">MNPCPPFYRGEEVSEDVINSEYFVGYDFKRYLLQVQQAVIIYCLTM</sequence>
<dbReference type="Proteomes" id="UP001600943">
    <property type="component" value="Unassembled WGS sequence"/>
</dbReference>
<protein>
    <submittedName>
        <fullName evidence="2">Uncharacterized protein</fullName>
    </submittedName>
</protein>
<dbReference type="SUPFAM" id="SSF53671">
    <property type="entry name" value="Aspartate/ornithine carbamoyltransferase"/>
    <property type="match status" value="1"/>
</dbReference>
<dbReference type="EMBL" id="BAABYW010000001">
    <property type="protein sequence ID" value="GAA6406928.1"/>
    <property type="molecule type" value="Genomic_DNA"/>
</dbReference>
<name>A0ABQ0B6A1_9FIRM</name>
<keyword evidence="3" id="KW-1185">Reference proteome</keyword>
<accession>A0ABQ0B6A1</accession>
<comment type="caution">
    <text evidence="2">The sequence shown here is derived from an EMBL/GenBank/DDBJ whole genome shotgun (WGS) entry which is preliminary data.</text>
</comment>
<evidence type="ECO:0000313" key="2">
    <source>
        <dbReference type="EMBL" id="GAA6406928.1"/>
    </source>
</evidence>
<organism evidence="2 3">
    <name type="scientific">Blautia hominis</name>
    <dbReference type="NCBI Taxonomy" id="2025493"/>
    <lineage>
        <taxon>Bacteria</taxon>
        <taxon>Bacillati</taxon>
        <taxon>Bacillota</taxon>
        <taxon>Clostridia</taxon>
        <taxon>Lachnospirales</taxon>
        <taxon>Lachnospiraceae</taxon>
        <taxon>Blautia</taxon>
    </lineage>
</organism>
<evidence type="ECO:0000256" key="1">
    <source>
        <dbReference type="ARBA" id="ARBA00022679"/>
    </source>
</evidence>
<keyword evidence="1" id="KW-0808">Transferase</keyword>
<proteinExistence type="predicted"/>
<evidence type="ECO:0000313" key="3">
    <source>
        <dbReference type="Proteomes" id="UP001600943"/>
    </source>
</evidence>
<dbReference type="InterPro" id="IPR036901">
    <property type="entry name" value="Asp/Orn_carbamoylTrfase_sf"/>
</dbReference>
<reference evidence="2 3" key="1">
    <citation type="submission" date="2024-04" db="EMBL/GenBank/DDBJ databases">
        <title>Defined microbial consortia suppress multidrug-resistant proinflammatory Enterobacteriaceae via ecological control.</title>
        <authorList>
            <person name="Furuichi M."/>
            <person name="Kawaguchi T."/>
            <person name="Pust M."/>
            <person name="Yasuma K."/>
            <person name="Plichta D."/>
            <person name="Hasegawa N."/>
            <person name="Ohya T."/>
            <person name="Bhattarai S."/>
            <person name="Sasajima S."/>
            <person name="Aoto Y."/>
            <person name="Tuganbaev T."/>
            <person name="Yaginuma M."/>
            <person name="Ueda M."/>
            <person name="Okahashi N."/>
            <person name="Amafuji K."/>
            <person name="Kiridooshi Y."/>
            <person name="Sugita K."/>
            <person name="Strazar M."/>
            <person name="Skelly A."/>
            <person name="Suda W."/>
            <person name="Hattori M."/>
            <person name="Nakamoto N."/>
            <person name="Caballero S."/>
            <person name="Norman J."/>
            <person name="Olle B."/>
            <person name="Tanoue T."/>
            <person name="Arita M."/>
            <person name="Bucci V."/>
            <person name="Atarashi K."/>
            <person name="Xavier R."/>
            <person name="Honda K."/>
        </authorList>
    </citation>
    <scope>NUCLEOTIDE SEQUENCE [LARGE SCALE GENOMIC DNA]</scope>
    <source>
        <strain evidence="3">k04-0078-D8-1</strain>
    </source>
</reference>